<dbReference type="InterPro" id="IPR041075">
    <property type="entry name" value="NOD1/2_WH"/>
</dbReference>
<keyword evidence="10" id="KW-1185">Reference proteome</keyword>
<dbReference type="InterPro" id="IPR027417">
    <property type="entry name" value="P-loop_NTPase"/>
</dbReference>
<dbReference type="InterPro" id="IPR041267">
    <property type="entry name" value="NLRP_HD2"/>
</dbReference>
<keyword evidence="6" id="KW-0067">ATP-binding</keyword>
<dbReference type="AlphaFoldDB" id="A0A3Q3NS28"/>
<dbReference type="Pfam" id="PF17776">
    <property type="entry name" value="NLRC4_HD2"/>
    <property type="match status" value="1"/>
</dbReference>
<evidence type="ECO:0000259" key="8">
    <source>
        <dbReference type="PROSITE" id="PS50837"/>
    </source>
</evidence>
<evidence type="ECO:0000256" key="6">
    <source>
        <dbReference type="ARBA" id="ARBA00022840"/>
    </source>
</evidence>
<reference evidence="9" key="1">
    <citation type="submission" date="2025-08" db="UniProtKB">
        <authorList>
            <consortium name="Ensembl"/>
        </authorList>
    </citation>
    <scope>IDENTIFICATION</scope>
</reference>
<dbReference type="PROSITE" id="PS50837">
    <property type="entry name" value="NACHT"/>
    <property type="match status" value="1"/>
</dbReference>
<keyword evidence="5" id="KW-0547">Nucleotide-binding</keyword>
<feature type="domain" description="NACHT" evidence="8">
    <location>
        <begin position="226"/>
        <end position="360"/>
    </location>
</feature>
<dbReference type="Ensembl" id="ENSLBET00000040517.1">
    <property type="protein sequence ID" value="ENSLBEP00000038860.1"/>
    <property type="gene ID" value="ENSLBEG00000029034.1"/>
</dbReference>
<evidence type="ECO:0000256" key="1">
    <source>
        <dbReference type="ARBA" id="ARBA00004496"/>
    </source>
</evidence>
<dbReference type="InterPro" id="IPR051261">
    <property type="entry name" value="NLR"/>
</dbReference>
<dbReference type="GeneTree" id="ENSGT01120000271898"/>
<protein>
    <recommendedName>
        <fullName evidence="8">NACHT domain-containing protein</fullName>
    </recommendedName>
</protein>
<evidence type="ECO:0000256" key="7">
    <source>
        <dbReference type="SAM" id="MobiDB-lite"/>
    </source>
</evidence>
<dbReference type="Pfam" id="PF05729">
    <property type="entry name" value="NACHT"/>
    <property type="match status" value="1"/>
</dbReference>
<keyword evidence="2" id="KW-0963">Cytoplasm</keyword>
<dbReference type="PANTHER" id="PTHR24106">
    <property type="entry name" value="NACHT, LRR AND CARD DOMAINS-CONTAINING"/>
    <property type="match status" value="1"/>
</dbReference>
<dbReference type="InterPro" id="IPR007111">
    <property type="entry name" value="NACHT_NTPase"/>
</dbReference>
<feature type="region of interest" description="Disordered" evidence="7">
    <location>
        <begin position="15"/>
        <end position="41"/>
    </location>
</feature>
<evidence type="ECO:0000313" key="10">
    <source>
        <dbReference type="Proteomes" id="UP000261660"/>
    </source>
</evidence>
<dbReference type="GO" id="GO:0005524">
    <property type="term" value="F:ATP binding"/>
    <property type="evidence" value="ECO:0007669"/>
    <property type="project" value="UniProtKB-KW"/>
</dbReference>
<name>A0A3Q3NS28_9LABR</name>
<evidence type="ECO:0000256" key="2">
    <source>
        <dbReference type="ARBA" id="ARBA00022490"/>
    </source>
</evidence>
<keyword evidence="3" id="KW-0433">Leucine-rich repeat</keyword>
<sequence length="661" mass="75899">MLFFCIRMQEQRPDSPGPTCVSMKSDRSMGRPMDFKDGRPADGRLTDETHVEFYQFILNIQCLLLFQLLEENIITDVKNELKRVHRVLSPHYPECLQSQSEDDEQGRSCKEAFLKITLHFLRRMKQEELFFLFSGTVAAECRRKLKSNLKEKFQCVFEGIAKAGNPTLLNQIYTELYITEGGTGEVNDEHEVRQIETASRKPHRPETTIRQEDIFKVSPGRDEPIRTVMTKGVAGIGKTVLTQKFTLDWAEDKDNQDIHFTFPFTFRELNLLKVKKFSLVELVHHFFPEIKEAGICRFEEFQVVFIFDGLDECRLPPDFKNNETLTDVTESTSVDVLLTNLIRGKLLPSAHLWITTRPAAANQIPPECVDMVTEVRGFTDPQKEEYFMKRFRNEEQANRIISHIKTSRSLHIMCHIPVFCWITATVLEDVLKTREGGELPKTLTEMYIHFLVVQSKLKNIKYDGGAETDPHWNKKSRKMIKSLGKLAFEQLQKGNLIFYDSDLTECGIDIRAASVYSGVFTQIFKEERGLYQDKVFCFIHLSVQEFLAALHVHLTFINSGVNLMSEEQTTSRCAVVQALQSPNGHLDLFLRFLLGLSLETNQNLIRGLLTHTGSGSKTNQKTVKYIKEKISEDLSAEKSINLFHCLNELNDPHSIALSLLV</sequence>
<dbReference type="Proteomes" id="UP000261660">
    <property type="component" value="Unplaced"/>
</dbReference>
<evidence type="ECO:0000256" key="4">
    <source>
        <dbReference type="ARBA" id="ARBA00022737"/>
    </source>
</evidence>
<evidence type="ECO:0000313" key="9">
    <source>
        <dbReference type="Ensembl" id="ENSLBEP00000038860.1"/>
    </source>
</evidence>
<dbReference type="SMART" id="SM01288">
    <property type="entry name" value="FISNA"/>
    <property type="match status" value="1"/>
</dbReference>
<dbReference type="Pfam" id="PF14484">
    <property type="entry name" value="FISNA"/>
    <property type="match status" value="1"/>
</dbReference>
<keyword evidence="4" id="KW-0677">Repeat</keyword>
<dbReference type="FunFam" id="3.40.50.300:FF:001524">
    <property type="entry name" value="Si:dkey-126g1.7"/>
    <property type="match status" value="1"/>
</dbReference>
<dbReference type="Pfam" id="PF17779">
    <property type="entry name" value="WHD_NOD2"/>
    <property type="match status" value="1"/>
</dbReference>
<proteinExistence type="predicted"/>
<dbReference type="GO" id="GO:0005737">
    <property type="term" value="C:cytoplasm"/>
    <property type="evidence" value="ECO:0007669"/>
    <property type="project" value="UniProtKB-SubCell"/>
</dbReference>
<dbReference type="STRING" id="56723.ENSLBEP00000038860"/>
<dbReference type="InParanoid" id="A0A3Q3NS28"/>
<reference evidence="9" key="2">
    <citation type="submission" date="2025-09" db="UniProtKB">
        <authorList>
            <consortium name="Ensembl"/>
        </authorList>
    </citation>
    <scope>IDENTIFICATION</scope>
</reference>
<dbReference type="Gene3D" id="3.40.50.300">
    <property type="entry name" value="P-loop containing nucleotide triphosphate hydrolases"/>
    <property type="match status" value="1"/>
</dbReference>
<accession>A0A3Q3NS28</accession>
<evidence type="ECO:0000256" key="5">
    <source>
        <dbReference type="ARBA" id="ARBA00022741"/>
    </source>
</evidence>
<dbReference type="InterPro" id="IPR029495">
    <property type="entry name" value="NACHT-assoc"/>
</dbReference>
<comment type="subcellular location">
    <subcellularLocation>
        <location evidence="1">Cytoplasm</location>
    </subcellularLocation>
</comment>
<organism evidence="9 10">
    <name type="scientific">Labrus bergylta</name>
    <name type="common">ballan wrasse</name>
    <dbReference type="NCBI Taxonomy" id="56723"/>
    <lineage>
        <taxon>Eukaryota</taxon>
        <taxon>Metazoa</taxon>
        <taxon>Chordata</taxon>
        <taxon>Craniata</taxon>
        <taxon>Vertebrata</taxon>
        <taxon>Euteleostomi</taxon>
        <taxon>Actinopterygii</taxon>
        <taxon>Neopterygii</taxon>
        <taxon>Teleostei</taxon>
        <taxon>Neoteleostei</taxon>
        <taxon>Acanthomorphata</taxon>
        <taxon>Eupercaria</taxon>
        <taxon>Labriformes</taxon>
        <taxon>Labridae</taxon>
        <taxon>Labrus</taxon>
    </lineage>
</organism>
<feature type="compositionally biased region" description="Basic and acidic residues" evidence="7">
    <location>
        <begin position="24"/>
        <end position="41"/>
    </location>
</feature>
<evidence type="ECO:0000256" key="3">
    <source>
        <dbReference type="ARBA" id="ARBA00022614"/>
    </source>
</evidence>